<name>X1GJV4_9ZZZZ</name>
<dbReference type="AlphaFoldDB" id="X1GJV4"/>
<comment type="caution">
    <text evidence="1">The sequence shown here is derived from an EMBL/GenBank/DDBJ whole genome shotgun (WGS) entry which is preliminary data.</text>
</comment>
<dbReference type="EMBL" id="BARU01010112">
    <property type="protein sequence ID" value="GAH45115.1"/>
    <property type="molecule type" value="Genomic_DNA"/>
</dbReference>
<sequence length="198" mass="22619">ATFIYTSGRRTLYAYQTNDEPFRRYQKLSLYEIPPEVALKRIAEKMDAGFEGEIDEVEVEKATKSALGVSLVRVVIESVSATSHQGALTAKQVVEERKTNWTTVYDVRSREGKLILLKKRWCRNEDEGRMMVAGQHEMAGFIKDYESAVSPEEAVKQVEALRKKKGGKYFYESISVREKDVPDDILKKFANIAVLQQM</sequence>
<feature type="non-terminal residue" evidence="1">
    <location>
        <position position="1"/>
    </location>
</feature>
<proteinExistence type="predicted"/>
<evidence type="ECO:0000313" key="1">
    <source>
        <dbReference type="EMBL" id="GAH45115.1"/>
    </source>
</evidence>
<protein>
    <submittedName>
        <fullName evidence="1">Uncharacterized protein</fullName>
    </submittedName>
</protein>
<gene>
    <name evidence="1" type="ORF">S03H2_19368</name>
</gene>
<reference evidence="1" key="1">
    <citation type="journal article" date="2014" name="Front. Microbiol.">
        <title>High frequency of phylogenetically diverse reductive dehalogenase-homologous genes in deep subseafloor sedimentary metagenomes.</title>
        <authorList>
            <person name="Kawai M."/>
            <person name="Futagami T."/>
            <person name="Toyoda A."/>
            <person name="Takaki Y."/>
            <person name="Nishi S."/>
            <person name="Hori S."/>
            <person name="Arai W."/>
            <person name="Tsubouchi T."/>
            <person name="Morono Y."/>
            <person name="Uchiyama I."/>
            <person name="Ito T."/>
            <person name="Fujiyama A."/>
            <person name="Inagaki F."/>
            <person name="Takami H."/>
        </authorList>
    </citation>
    <scope>NUCLEOTIDE SEQUENCE</scope>
    <source>
        <strain evidence="1">Expedition CK06-06</strain>
    </source>
</reference>
<organism evidence="1">
    <name type="scientific">marine sediment metagenome</name>
    <dbReference type="NCBI Taxonomy" id="412755"/>
    <lineage>
        <taxon>unclassified sequences</taxon>
        <taxon>metagenomes</taxon>
        <taxon>ecological metagenomes</taxon>
    </lineage>
</organism>
<accession>X1GJV4</accession>